<evidence type="ECO:0000313" key="1">
    <source>
        <dbReference type="EMBL" id="CAI9260876.1"/>
    </source>
</evidence>
<dbReference type="Proteomes" id="UP001177003">
    <property type="component" value="Chromosome 0"/>
</dbReference>
<dbReference type="AlphaFoldDB" id="A0AA35ULV9"/>
<protein>
    <submittedName>
        <fullName evidence="1">Uncharacterized protein</fullName>
    </submittedName>
</protein>
<sequence>MLYQTNPFLMIESEQLAEFQTYKDVSIDVQNKIWRRYRVAATIFVHLLSSLAIDASIHRCCFRSFDFEPKISDFGLEELLPDQWMHLTVSQLEGTFRHILSQLMISHNWQSLGGSYRNENHNTR</sequence>
<accession>A0AA35ULV9</accession>
<keyword evidence="2" id="KW-1185">Reference proteome</keyword>
<dbReference type="EMBL" id="OX465086">
    <property type="protein sequence ID" value="CAI9260876.1"/>
    <property type="molecule type" value="Genomic_DNA"/>
</dbReference>
<gene>
    <name evidence="1" type="ORF">LSALG_LOCUS1699</name>
</gene>
<name>A0AA35ULV9_LACSI</name>
<organism evidence="1 2">
    <name type="scientific">Lactuca saligna</name>
    <name type="common">Willowleaf lettuce</name>
    <dbReference type="NCBI Taxonomy" id="75948"/>
    <lineage>
        <taxon>Eukaryota</taxon>
        <taxon>Viridiplantae</taxon>
        <taxon>Streptophyta</taxon>
        <taxon>Embryophyta</taxon>
        <taxon>Tracheophyta</taxon>
        <taxon>Spermatophyta</taxon>
        <taxon>Magnoliopsida</taxon>
        <taxon>eudicotyledons</taxon>
        <taxon>Gunneridae</taxon>
        <taxon>Pentapetalae</taxon>
        <taxon>asterids</taxon>
        <taxon>campanulids</taxon>
        <taxon>Asterales</taxon>
        <taxon>Asteraceae</taxon>
        <taxon>Cichorioideae</taxon>
        <taxon>Cichorieae</taxon>
        <taxon>Lactucinae</taxon>
        <taxon>Lactuca</taxon>
    </lineage>
</organism>
<evidence type="ECO:0000313" key="2">
    <source>
        <dbReference type="Proteomes" id="UP001177003"/>
    </source>
</evidence>
<reference evidence="1" key="1">
    <citation type="submission" date="2023-04" db="EMBL/GenBank/DDBJ databases">
        <authorList>
            <person name="Vijverberg K."/>
            <person name="Xiong W."/>
            <person name="Schranz E."/>
        </authorList>
    </citation>
    <scope>NUCLEOTIDE SEQUENCE</scope>
</reference>
<proteinExistence type="predicted"/>